<feature type="domain" description="Glycosyltransferase subfamily 4-like N-terminal" evidence="2">
    <location>
        <begin position="19"/>
        <end position="177"/>
    </location>
</feature>
<organism evidence="3 4">
    <name type="scientific">Larkinella punicea</name>
    <dbReference type="NCBI Taxonomy" id="2315727"/>
    <lineage>
        <taxon>Bacteria</taxon>
        <taxon>Pseudomonadati</taxon>
        <taxon>Bacteroidota</taxon>
        <taxon>Cytophagia</taxon>
        <taxon>Cytophagales</taxon>
        <taxon>Spirosomataceae</taxon>
        <taxon>Larkinella</taxon>
    </lineage>
</organism>
<dbReference type="Gene3D" id="3.40.50.2000">
    <property type="entry name" value="Glycogen Phosphorylase B"/>
    <property type="match status" value="2"/>
</dbReference>
<protein>
    <submittedName>
        <fullName evidence="3">Glycosyltransferase family 1 protein</fullName>
    </submittedName>
</protein>
<dbReference type="PANTHER" id="PTHR46401">
    <property type="entry name" value="GLYCOSYLTRANSFERASE WBBK-RELATED"/>
    <property type="match status" value="1"/>
</dbReference>
<dbReference type="Proteomes" id="UP000253383">
    <property type="component" value="Unassembled WGS sequence"/>
</dbReference>
<proteinExistence type="predicted"/>
<comment type="caution">
    <text evidence="3">The sequence shown here is derived from an EMBL/GenBank/DDBJ whole genome shotgun (WGS) entry which is preliminary data.</text>
</comment>
<reference evidence="3 4" key="1">
    <citation type="submission" date="2018-07" db="EMBL/GenBank/DDBJ databases">
        <title>Genome analysis of Larkinella rosea.</title>
        <authorList>
            <person name="Zhou Z."/>
            <person name="Wang G."/>
        </authorList>
    </citation>
    <scope>NUCLEOTIDE SEQUENCE [LARGE SCALE GENOMIC DNA]</scope>
    <source>
        <strain evidence="4">zzj9</strain>
    </source>
</reference>
<dbReference type="RefSeq" id="WP_114406891.1">
    <property type="nucleotide sequence ID" value="NZ_QOWE01000011.1"/>
</dbReference>
<dbReference type="Pfam" id="PF13692">
    <property type="entry name" value="Glyco_trans_1_4"/>
    <property type="match status" value="1"/>
</dbReference>
<sequence>MRIVIFCHPSFPGSQSMPRYAHWLASGMQARGHEVESWQPKPFFYTLPVPEALKKWLGYIDQYILFPIQVRQRIKGLPKQTLFVFADQALGPWVPLVADRPHVIHCHDFLAQRSALGEIPENQTGWTGKLYQAYIRRGYRKGRNFISVSNKTQGDLHQFLKASPAFSAVIYNGVNLNYTPGQAAESRSVLSARFGIDLSSGYLVHVGGNQWYKNRKGVLEMYDAWRKAYSQSIPLLMIGEEPTPELSELAQTSAFQKDIHFLTGVDDQHVVHAYRGAQVFLFPSLAEGFGWPIAEAMACGCRVMTTSEAPMTEVAGTAATLLRRRPLDELDSQLWADEGAVRIQQILNETAEKRREWIDGGLTNIKRFTIENATDQLEDAYQKILGTYHFASQTHTLV</sequence>
<dbReference type="GO" id="GO:0016757">
    <property type="term" value="F:glycosyltransferase activity"/>
    <property type="evidence" value="ECO:0007669"/>
    <property type="project" value="TreeGrafter"/>
</dbReference>
<keyword evidence="1 3" id="KW-0808">Transferase</keyword>
<dbReference type="CDD" id="cd03809">
    <property type="entry name" value="GT4_MtfB-like"/>
    <property type="match status" value="1"/>
</dbReference>
<evidence type="ECO:0000313" key="4">
    <source>
        <dbReference type="Proteomes" id="UP000253383"/>
    </source>
</evidence>
<gene>
    <name evidence="3" type="ORF">DUE52_15280</name>
</gene>
<accession>A0A368JRP4</accession>
<dbReference type="InterPro" id="IPR028098">
    <property type="entry name" value="Glyco_trans_4-like_N"/>
</dbReference>
<evidence type="ECO:0000259" key="2">
    <source>
        <dbReference type="Pfam" id="PF13439"/>
    </source>
</evidence>
<dbReference type="SUPFAM" id="SSF53756">
    <property type="entry name" value="UDP-Glycosyltransferase/glycogen phosphorylase"/>
    <property type="match status" value="1"/>
</dbReference>
<name>A0A368JRP4_9BACT</name>
<dbReference type="PANTHER" id="PTHR46401:SF2">
    <property type="entry name" value="GLYCOSYLTRANSFERASE WBBK-RELATED"/>
    <property type="match status" value="1"/>
</dbReference>
<dbReference type="AlphaFoldDB" id="A0A368JRP4"/>
<dbReference type="EMBL" id="QOWE01000011">
    <property type="protein sequence ID" value="RCR68841.1"/>
    <property type="molecule type" value="Genomic_DNA"/>
</dbReference>
<dbReference type="Pfam" id="PF13439">
    <property type="entry name" value="Glyco_transf_4"/>
    <property type="match status" value="1"/>
</dbReference>
<keyword evidence="4" id="KW-1185">Reference proteome</keyword>
<evidence type="ECO:0000256" key="1">
    <source>
        <dbReference type="ARBA" id="ARBA00022679"/>
    </source>
</evidence>
<dbReference type="OrthoDB" id="9801609at2"/>
<dbReference type="GO" id="GO:0009103">
    <property type="term" value="P:lipopolysaccharide biosynthetic process"/>
    <property type="evidence" value="ECO:0007669"/>
    <property type="project" value="TreeGrafter"/>
</dbReference>
<evidence type="ECO:0000313" key="3">
    <source>
        <dbReference type="EMBL" id="RCR68841.1"/>
    </source>
</evidence>